<evidence type="ECO:0000313" key="4">
    <source>
        <dbReference type="EMBL" id="MFC7275819.1"/>
    </source>
</evidence>
<reference evidence="5" key="1">
    <citation type="journal article" date="2019" name="Int. J. Syst. Evol. Microbiol.">
        <title>The Global Catalogue of Microorganisms (GCM) 10K type strain sequencing project: providing services to taxonomists for standard genome sequencing and annotation.</title>
        <authorList>
            <consortium name="The Broad Institute Genomics Platform"/>
            <consortium name="The Broad Institute Genome Sequencing Center for Infectious Disease"/>
            <person name="Wu L."/>
            <person name="Ma J."/>
        </authorList>
    </citation>
    <scope>NUCLEOTIDE SEQUENCE [LARGE SCALE GENOMIC DNA]</scope>
    <source>
        <strain evidence="5">XZYJT-10</strain>
    </source>
</reference>
<dbReference type="EMBL" id="JBHTBJ010000011">
    <property type="protein sequence ID" value="MFC7275819.1"/>
    <property type="molecule type" value="Genomic_DNA"/>
</dbReference>
<dbReference type="SUPFAM" id="SSF52009">
    <property type="entry name" value="Phosphohistidine domain"/>
    <property type="match status" value="1"/>
</dbReference>
<dbReference type="InterPro" id="IPR036637">
    <property type="entry name" value="Phosphohistidine_dom_sf"/>
</dbReference>
<accession>A0ABW2HW53</accession>
<dbReference type="PANTHER" id="PTHR43615">
    <property type="entry name" value="PHOSPHOENOLPYRUVATE SYNTHASE-RELATED"/>
    <property type="match status" value="1"/>
</dbReference>
<dbReference type="Proteomes" id="UP001596548">
    <property type="component" value="Unassembled WGS sequence"/>
</dbReference>
<feature type="compositionally biased region" description="Basic and acidic residues" evidence="1">
    <location>
        <begin position="348"/>
        <end position="382"/>
    </location>
</feature>
<feature type="domain" description="PEP-utilising enzyme mobile" evidence="2">
    <location>
        <begin position="770"/>
        <end position="840"/>
    </location>
</feature>
<gene>
    <name evidence="4" type="ORF">ACFQS1_17655</name>
</gene>
<dbReference type="Pfam" id="PF00391">
    <property type="entry name" value="PEP-utilizers"/>
    <property type="match status" value="1"/>
</dbReference>
<comment type="caution">
    <text evidence="4">The sequence shown here is derived from an EMBL/GenBank/DDBJ whole genome shotgun (WGS) entry which is preliminary data.</text>
</comment>
<sequence length="846" mass="89514">MVVLPLAEALPPALAGGKAAGLAELIRLGERVPPGFCVTTDAYAGGELPRVEILAAYEEMGGGPVAVRSSATAEDMPAASFAGQHDTFLGVTGGEAVVAAIGKCWESLHSERAVAYRKARDIDPATVRMAVVVQRMVDAAVAGVLFTANPVTGRRTEMVVDAAAGPGTIVVDGAFPVDHYRLDGSSPPERGCLSRDRLAELRAVGERLQRRLGVPQDVEWAIDRDGVLWLLQSRPITTLFPLPPPVDGPQPRIYVEFGHVQGMLRPVTPMGMSSLKQTVQAMAASVGLRVQITDIGGRLYGDLSDLARHPIARKRLVKLMAVDFGPRAQAVMEHVLADPRFAPRGGRSRPEAAHESDPGRPEAAHESDPGRPETADENEPGRPKVARANDPGRRKSRKATPVRTAARAVSGVVRALARPEAARARVTEAVERIRLASAPRDDLRTAADRLRYVREDGPAGRADDLTWPIVAGMLAAALPAQLLGDVARPGEIHTVLGGMPHNVTIEMDLALWDLADRAGEHRDLLLGTPPAELAARYLRGDLPDLGLAAFLEAYGHRGVAEADLGVPRWAEDPAPVLAAIANYLRLTDPEQAPGRRFDRAAATAEATLVELTARARRRRPVRGRIAGFLLRRARSLAGLREAGKFAGLYRLQAQRRELMLLGADLAEAGVLAEAGDIMFLTLDEVAAAVREGADRRDTVAARRAEYRRESRRRTVPVGLLSDGTDVEAVLSAAGPADAGVRGVLRGIGASGGRVTGPARVVRDPATAVVEPGDILVVATTDPGWTPLFLTAAGLVTETGAVMAHGPTVAREYGIPAVISVPGATERIATGQPITVDGAAGTVTVAS</sequence>
<dbReference type="InterPro" id="IPR008279">
    <property type="entry name" value="PEP-util_enz_mobile_dom"/>
</dbReference>
<dbReference type="Pfam" id="PF01326">
    <property type="entry name" value="PPDK_N"/>
    <property type="match status" value="2"/>
</dbReference>
<dbReference type="InterPro" id="IPR051549">
    <property type="entry name" value="PEP_Utilizing_Enz"/>
</dbReference>
<keyword evidence="5" id="KW-1185">Reference proteome</keyword>
<evidence type="ECO:0000259" key="2">
    <source>
        <dbReference type="Pfam" id="PF00391"/>
    </source>
</evidence>
<dbReference type="InterPro" id="IPR002192">
    <property type="entry name" value="PPDK_AMP/ATP-bd"/>
</dbReference>
<organism evidence="4 5">
    <name type="scientific">Paractinoplanes rhizophilus</name>
    <dbReference type="NCBI Taxonomy" id="1416877"/>
    <lineage>
        <taxon>Bacteria</taxon>
        <taxon>Bacillati</taxon>
        <taxon>Actinomycetota</taxon>
        <taxon>Actinomycetes</taxon>
        <taxon>Micromonosporales</taxon>
        <taxon>Micromonosporaceae</taxon>
        <taxon>Paractinoplanes</taxon>
    </lineage>
</organism>
<evidence type="ECO:0000256" key="1">
    <source>
        <dbReference type="SAM" id="MobiDB-lite"/>
    </source>
</evidence>
<feature type="region of interest" description="Disordered" evidence="1">
    <location>
        <begin position="339"/>
        <end position="405"/>
    </location>
</feature>
<proteinExistence type="predicted"/>
<feature type="domain" description="Pyruvate phosphate dikinase AMP/ATP-binding" evidence="3">
    <location>
        <begin position="190"/>
        <end position="238"/>
    </location>
</feature>
<feature type="domain" description="Pyruvate phosphate dikinase AMP/ATP-binding" evidence="3">
    <location>
        <begin position="52"/>
        <end position="185"/>
    </location>
</feature>
<name>A0ABW2HW53_9ACTN</name>
<dbReference type="SUPFAM" id="SSF56059">
    <property type="entry name" value="Glutathione synthetase ATP-binding domain-like"/>
    <property type="match status" value="1"/>
</dbReference>
<evidence type="ECO:0000259" key="3">
    <source>
        <dbReference type="Pfam" id="PF01326"/>
    </source>
</evidence>
<dbReference type="RefSeq" id="WP_378969359.1">
    <property type="nucleotide sequence ID" value="NZ_JBHTBJ010000011.1"/>
</dbReference>
<dbReference type="InterPro" id="IPR013815">
    <property type="entry name" value="ATP_grasp_subdomain_1"/>
</dbReference>
<dbReference type="Gene3D" id="3.30.470.20">
    <property type="entry name" value="ATP-grasp fold, B domain"/>
    <property type="match status" value="2"/>
</dbReference>
<protein>
    <submittedName>
        <fullName evidence="4">PEP/pyruvate-binding domain-containing protein</fullName>
    </submittedName>
</protein>
<dbReference type="PANTHER" id="PTHR43615:SF1">
    <property type="entry name" value="PPDK_N DOMAIN-CONTAINING PROTEIN"/>
    <property type="match status" value="1"/>
</dbReference>
<dbReference type="Gene3D" id="3.50.30.10">
    <property type="entry name" value="Phosphohistidine domain"/>
    <property type="match status" value="1"/>
</dbReference>
<dbReference type="Gene3D" id="3.30.1490.20">
    <property type="entry name" value="ATP-grasp fold, A domain"/>
    <property type="match status" value="2"/>
</dbReference>
<evidence type="ECO:0000313" key="5">
    <source>
        <dbReference type="Proteomes" id="UP001596548"/>
    </source>
</evidence>